<organism evidence="1 2">
    <name type="scientific">Malus domestica</name>
    <name type="common">Apple</name>
    <name type="synonym">Pyrus malus</name>
    <dbReference type="NCBI Taxonomy" id="3750"/>
    <lineage>
        <taxon>Eukaryota</taxon>
        <taxon>Viridiplantae</taxon>
        <taxon>Streptophyta</taxon>
        <taxon>Embryophyta</taxon>
        <taxon>Tracheophyta</taxon>
        <taxon>Spermatophyta</taxon>
        <taxon>Magnoliopsida</taxon>
        <taxon>eudicotyledons</taxon>
        <taxon>Gunneridae</taxon>
        <taxon>Pentapetalae</taxon>
        <taxon>rosids</taxon>
        <taxon>fabids</taxon>
        <taxon>Rosales</taxon>
        <taxon>Rosaceae</taxon>
        <taxon>Amygdaloideae</taxon>
        <taxon>Maleae</taxon>
        <taxon>Malus</taxon>
    </lineage>
</organism>
<dbReference type="Proteomes" id="UP000290289">
    <property type="component" value="Chromosome 2"/>
</dbReference>
<comment type="caution">
    <text evidence="1">The sequence shown here is derived from an EMBL/GenBank/DDBJ whole genome shotgun (WGS) entry which is preliminary data.</text>
</comment>
<reference evidence="1 2" key="1">
    <citation type="submission" date="2018-10" db="EMBL/GenBank/DDBJ databases">
        <title>A high-quality apple genome assembly.</title>
        <authorList>
            <person name="Hu J."/>
        </authorList>
    </citation>
    <scope>NUCLEOTIDE SEQUENCE [LARGE SCALE GENOMIC DNA]</scope>
    <source>
        <strain evidence="2">cv. HFTH1</strain>
        <tissue evidence="1">Young leaf</tissue>
    </source>
</reference>
<dbReference type="AlphaFoldDB" id="A0A498KMH1"/>
<evidence type="ECO:0000313" key="1">
    <source>
        <dbReference type="EMBL" id="RXI06862.1"/>
    </source>
</evidence>
<sequence length="168" mass="19030">MKNDFCLITGLRCGKPYNIKVEPSNIRLLTKYFPEKIGFVGESSKGKGCKGKGKTQTVPKKGSVTCAELEKAFKECKNEDDALKMVLVYFTKGVLIGAKIIHKVRYVLNNCMTSSLLLLLGEGDEEWMILWKEMGRRKRKKAGEVRGCRDSDRVGNGLTMFFKYYLLL</sequence>
<dbReference type="EMBL" id="RDQH01000328">
    <property type="protein sequence ID" value="RXI06862.1"/>
    <property type="molecule type" value="Genomic_DNA"/>
</dbReference>
<gene>
    <name evidence="1" type="ORF">DVH24_025998</name>
</gene>
<accession>A0A498KMH1</accession>
<proteinExistence type="predicted"/>
<evidence type="ECO:0000313" key="2">
    <source>
        <dbReference type="Proteomes" id="UP000290289"/>
    </source>
</evidence>
<protein>
    <submittedName>
        <fullName evidence="1">Uncharacterized protein</fullName>
    </submittedName>
</protein>
<keyword evidence="2" id="KW-1185">Reference proteome</keyword>
<name>A0A498KMH1_MALDO</name>